<proteinExistence type="predicted"/>
<keyword evidence="2" id="KW-1185">Reference proteome</keyword>
<reference evidence="1 2" key="1">
    <citation type="submission" date="2008-08" db="EMBL/GenBank/DDBJ databases">
        <title>Draft genome sequence of Ruminococcus lactaris ATCC 29176.</title>
        <authorList>
            <person name="Sudarsanam P."/>
            <person name="Ley R."/>
            <person name="Guruge J."/>
            <person name="Turnbaugh P.J."/>
            <person name="Mahowald M."/>
            <person name="Liep D."/>
            <person name="Gordon J."/>
        </authorList>
    </citation>
    <scope>NUCLEOTIDE SEQUENCE [LARGE SCALE GENOMIC DNA]</scope>
    <source>
        <strain evidence="1 2">ATCC 29176</strain>
    </source>
</reference>
<dbReference type="eggNOG" id="COG1247">
    <property type="taxonomic scope" value="Bacteria"/>
</dbReference>
<dbReference type="Gene3D" id="3.40.630.30">
    <property type="match status" value="1"/>
</dbReference>
<protein>
    <recommendedName>
        <fullName evidence="3">N-acetyltransferase domain-containing protein</fullName>
    </recommendedName>
</protein>
<sequence length="75" mass="9389">MDEYLTRNSVEFHAHSGYRLVGEFYDCGYKFGRWYNMVWMEKRINTDQKVLPVKWFGEYREELERLLEQQREEQE</sequence>
<dbReference type="AlphaFoldDB" id="B5CMZ1"/>
<comment type="caution">
    <text evidence="1">The sequence shown here is derived from an EMBL/GenBank/DDBJ whole genome shotgun (WGS) entry which is preliminary data.</text>
</comment>
<reference evidence="1 2" key="2">
    <citation type="submission" date="2008-08" db="EMBL/GenBank/DDBJ databases">
        <authorList>
            <person name="Fulton L."/>
            <person name="Clifton S."/>
            <person name="Fulton B."/>
            <person name="Xu J."/>
            <person name="Minx P."/>
            <person name="Pepin K.H."/>
            <person name="Johnson M."/>
            <person name="Bhonagiri V."/>
            <person name="Nash W.E."/>
            <person name="Mardis E.R."/>
            <person name="Wilson R.K."/>
        </authorList>
    </citation>
    <scope>NUCLEOTIDE SEQUENCE [LARGE SCALE GENOMIC DNA]</scope>
    <source>
        <strain evidence="1 2">ATCC 29176</strain>
    </source>
</reference>
<dbReference type="Pfam" id="PF13420">
    <property type="entry name" value="Acetyltransf_4"/>
    <property type="match status" value="1"/>
</dbReference>
<evidence type="ECO:0000313" key="2">
    <source>
        <dbReference type="Proteomes" id="UP000003254"/>
    </source>
</evidence>
<dbReference type="HOGENOM" id="CLU_2668824_0_0_9"/>
<organism evidence="1 2">
    <name type="scientific">[Ruminococcus] lactaris ATCC 29176</name>
    <dbReference type="NCBI Taxonomy" id="471875"/>
    <lineage>
        <taxon>Bacteria</taxon>
        <taxon>Bacillati</taxon>
        <taxon>Bacillota</taxon>
        <taxon>Clostridia</taxon>
        <taxon>Lachnospirales</taxon>
        <taxon>Lachnospiraceae</taxon>
        <taxon>Mediterraneibacter</taxon>
    </lineage>
</organism>
<dbReference type="InterPro" id="IPR016181">
    <property type="entry name" value="Acyl_CoA_acyltransferase"/>
</dbReference>
<gene>
    <name evidence="1" type="ORF">RUMLAC_00837</name>
</gene>
<evidence type="ECO:0008006" key="3">
    <source>
        <dbReference type="Google" id="ProtNLM"/>
    </source>
</evidence>
<accession>B5CMZ1</accession>
<dbReference type="SUPFAM" id="SSF55729">
    <property type="entry name" value="Acyl-CoA N-acyltransferases (Nat)"/>
    <property type="match status" value="1"/>
</dbReference>
<dbReference type="EMBL" id="ABOU02000027">
    <property type="protein sequence ID" value="EDY33337.1"/>
    <property type="molecule type" value="Genomic_DNA"/>
</dbReference>
<dbReference type="Proteomes" id="UP000003254">
    <property type="component" value="Unassembled WGS sequence"/>
</dbReference>
<evidence type="ECO:0000313" key="1">
    <source>
        <dbReference type="EMBL" id="EDY33337.1"/>
    </source>
</evidence>
<name>B5CMZ1_9FIRM</name>